<evidence type="ECO:0000256" key="6">
    <source>
        <dbReference type="ARBA" id="ARBA00023163"/>
    </source>
</evidence>
<keyword evidence="5" id="KW-0805">Transcription regulation</keyword>
<keyword evidence="6" id="KW-0804">Transcription</keyword>
<dbReference type="EMBL" id="OB660044">
    <property type="protein sequence ID" value="CAD7222298.1"/>
    <property type="molecule type" value="Genomic_DNA"/>
</dbReference>
<evidence type="ECO:0000256" key="7">
    <source>
        <dbReference type="SAM" id="MobiDB-lite"/>
    </source>
</evidence>
<dbReference type="PROSITE" id="PS00028">
    <property type="entry name" value="ZINC_FINGER_C2H2_1"/>
    <property type="match status" value="3"/>
</dbReference>
<dbReference type="SMART" id="SM00355">
    <property type="entry name" value="ZnF_C2H2"/>
    <property type="match status" value="3"/>
</dbReference>
<dbReference type="Pfam" id="PF00096">
    <property type="entry name" value="zf-C2H2"/>
    <property type="match status" value="2"/>
</dbReference>
<dbReference type="FunFam" id="3.30.160.60:FF:000032">
    <property type="entry name" value="Krueppel-like factor 4"/>
    <property type="match status" value="1"/>
</dbReference>
<gene>
    <name evidence="8" type="ORF">CTOB1V02_LOCUS310</name>
</gene>
<keyword evidence="2" id="KW-0677">Repeat</keyword>
<keyword evidence="4" id="KW-0862">Zinc</keyword>
<feature type="region of interest" description="Disordered" evidence="7">
    <location>
        <begin position="253"/>
        <end position="281"/>
    </location>
</feature>
<feature type="region of interest" description="Disordered" evidence="7">
    <location>
        <begin position="56"/>
        <end position="75"/>
    </location>
</feature>
<reference evidence="8" key="1">
    <citation type="submission" date="2020-11" db="EMBL/GenBank/DDBJ databases">
        <authorList>
            <person name="Tran Van P."/>
        </authorList>
    </citation>
    <scope>NUCLEOTIDE SEQUENCE</scope>
</reference>
<dbReference type="PANTHER" id="PTHR23235:SF158">
    <property type="entry name" value="C2H2-TYPE DOMAIN-CONTAINING PROTEIN"/>
    <property type="match status" value="1"/>
</dbReference>
<dbReference type="AlphaFoldDB" id="A0A7R8ZJ98"/>
<dbReference type="GO" id="GO:0000981">
    <property type="term" value="F:DNA-binding transcription factor activity, RNA polymerase II-specific"/>
    <property type="evidence" value="ECO:0007669"/>
    <property type="project" value="TreeGrafter"/>
</dbReference>
<dbReference type="InterPro" id="IPR013087">
    <property type="entry name" value="Znf_C2H2_type"/>
</dbReference>
<evidence type="ECO:0000256" key="4">
    <source>
        <dbReference type="ARBA" id="ARBA00022833"/>
    </source>
</evidence>
<evidence type="ECO:0000256" key="1">
    <source>
        <dbReference type="ARBA" id="ARBA00022723"/>
    </source>
</evidence>
<keyword evidence="3" id="KW-0863">Zinc-finger</keyword>
<dbReference type="PROSITE" id="PS50157">
    <property type="entry name" value="ZINC_FINGER_C2H2_2"/>
    <property type="match status" value="3"/>
</dbReference>
<dbReference type="InterPro" id="IPR036236">
    <property type="entry name" value="Znf_C2H2_sf"/>
</dbReference>
<dbReference type="Gene3D" id="3.30.160.60">
    <property type="entry name" value="Classic Zinc Finger"/>
    <property type="match status" value="3"/>
</dbReference>
<dbReference type="OrthoDB" id="4748970at2759"/>
<proteinExistence type="predicted"/>
<protein>
    <submittedName>
        <fullName evidence="8">Uncharacterized protein</fullName>
    </submittedName>
</protein>
<keyword evidence="1" id="KW-0479">Metal-binding</keyword>
<feature type="compositionally biased region" description="Polar residues" evidence="7">
    <location>
        <begin position="253"/>
        <end position="262"/>
    </location>
</feature>
<evidence type="ECO:0000256" key="3">
    <source>
        <dbReference type="ARBA" id="ARBA00022771"/>
    </source>
</evidence>
<evidence type="ECO:0000256" key="2">
    <source>
        <dbReference type="ARBA" id="ARBA00022737"/>
    </source>
</evidence>
<accession>A0A7R8ZJ98</accession>
<name>A0A7R8ZJ98_9CRUS</name>
<dbReference type="GO" id="GO:0000978">
    <property type="term" value="F:RNA polymerase II cis-regulatory region sequence-specific DNA binding"/>
    <property type="evidence" value="ECO:0007669"/>
    <property type="project" value="TreeGrafter"/>
</dbReference>
<feature type="compositionally biased region" description="Basic residues" evidence="7">
    <location>
        <begin position="272"/>
        <end position="281"/>
    </location>
</feature>
<evidence type="ECO:0000256" key="5">
    <source>
        <dbReference type="ARBA" id="ARBA00023015"/>
    </source>
</evidence>
<dbReference type="PANTHER" id="PTHR23235">
    <property type="entry name" value="KRUEPPEL-LIKE TRANSCRIPTION FACTOR"/>
    <property type="match status" value="1"/>
</dbReference>
<sequence>MWLQDIESVLLDEVAVPQQQTQSLNNHLKPLNPSNILCSSSTSAANPSTTTAAYLPQDMYPHHHGPHSHPPLPPSPVGDKYFDYPPPLTAAGRPHGYDNEQFSPHHPQHYPHLPHHQQQHYNPIKQESSLSSVDPPHQISAEDYYSSIEDYRMGGGVIVKLEHPVDQHSYGPPTPTSVMDYPGGHIDSYHRPSPQEYYHTHSGYNGSISLCSQYAEDGATAHLYPHHHPLNAPSIPQGDLPYPPPPRLIPNSAFLSPQTENAPPQVAPAPTGKRRGRRKWGKKKVTSHSCSYAGCLKTYTKSSHLKAHHRTHTGEKPYVCSWKGCGWKFARSDELTRHYRKHTGDRPFQCRLCERAFSRSDHLALHMKRHLPV</sequence>
<dbReference type="GO" id="GO:0008270">
    <property type="term" value="F:zinc ion binding"/>
    <property type="evidence" value="ECO:0007669"/>
    <property type="project" value="UniProtKB-KW"/>
</dbReference>
<organism evidence="8">
    <name type="scientific">Cyprideis torosa</name>
    <dbReference type="NCBI Taxonomy" id="163714"/>
    <lineage>
        <taxon>Eukaryota</taxon>
        <taxon>Metazoa</taxon>
        <taxon>Ecdysozoa</taxon>
        <taxon>Arthropoda</taxon>
        <taxon>Crustacea</taxon>
        <taxon>Oligostraca</taxon>
        <taxon>Ostracoda</taxon>
        <taxon>Podocopa</taxon>
        <taxon>Podocopida</taxon>
        <taxon>Cytherocopina</taxon>
        <taxon>Cytheroidea</taxon>
        <taxon>Cytherideidae</taxon>
        <taxon>Cyprideis</taxon>
    </lineage>
</organism>
<dbReference type="SUPFAM" id="SSF57667">
    <property type="entry name" value="beta-beta-alpha zinc fingers"/>
    <property type="match status" value="1"/>
</dbReference>
<evidence type="ECO:0000313" key="8">
    <source>
        <dbReference type="EMBL" id="CAD7222298.1"/>
    </source>
</evidence>